<keyword evidence="6 7" id="KW-0472">Membrane</keyword>
<keyword evidence="5 7" id="KW-1133">Transmembrane helix</keyword>
<dbReference type="PANTHER" id="PTHR40043">
    <property type="entry name" value="UPF0719 INNER MEMBRANE PROTEIN YJFL"/>
    <property type="match status" value="1"/>
</dbReference>
<gene>
    <name evidence="8" type="ORF">ETSY1_25165</name>
</gene>
<organism evidence="8 9">
    <name type="scientific">Entotheonella factor</name>
    <dbReference type="NCBI Taxonomy" id="1429438"/>
    <lineage>
        <taxon>Bacteria</taxon>
        <taxon>Pseudomonadati</taxon>
        <taxon>Nitrospinota/Tectimicrobiota group</taxon>
        <taxon>Candidatus Tectimicrobiota</taxon>
        <taxon>Candidatus Entotheonellia</taxon>
        <taxon>Candidatus Entotheonellales</taxon>
        <taxon>Candidatus Entotheonellaceae</taxon>
        <taxon>Candidatus Entotheonella</taxon>
    </lineage>
</organism>
<dbReference type="AlphaFoldDB" id="W4LG04"/>
<dbReference type="PATRIC" id="fig|1429438.4.peg.4815"/>
<reference evidence="8 9" key="1">
    <citation type="journal article" date="2014" name="Nature">
        <title>An environmental bacterial taxon with a large and distinct metabolic repertoire.</title>
        <authorList>
            <person name="Wilson M.C."/>
            <person name="Mori T."/>
            <person name="Ruckert C."/>
            <person name="Uria A.R."/>
            <person name="Helf M.J."/>
            <person name="Takada K."/>
            <person name="Gernert C."/>
            <person name="Steffens U.A."/>
            <person name="Heycke N."/>
            <person name="Schmitt S."/>
            <person name="Rinke C."/>
            <person name="Helfrich E.J."/>
            <person name="Brachmann A.O."/>
            <person name="Gurgui C."/>
            <person name="Wakimoto T."/>
            <person name="Kracht M."/>
            <person name="Crusemann M."/>
            <person name="Hentschel U."/>
            <person name="Abe I."/>
            <person name="Matsunaga S."/>
            <person name="Kalinowski J."/>
            <person name="Takeyama H."/>
            <person name="Piel J."/>
        </authorList>
    </citation>
    <scope>NUCLEOTIDE SEQUENCE [LARGE SCALE GENOMIC DNA]</scope>
    <source>
        <strain evidence="9">TSY1</strain>
    </source>
</reference>
<protein>
    <recommendedName>
        <fullName evidence="10">DUF350 domain-containing protein</fullName>
    </recommendedName>
</protein>
<evidence type="ECO:0000256" key="6">
    <source>
        <dbReference type="ARBA" id="ARBA00023136"/>
    </source>
</evidence>
<dbReference type="HOGENOM" id="CLU_122820_0_1_7"/>
<evidence type="ECO:0000313" key="9">
    <source>
        <dbReference type="Proteomes" id="UP000019141"/>
    </source>
</evidence>
<evidence type="ECO:0000313" key="8">
    <source>
        <dbReference type="EMBL" id="ETW96804.1"/>
    </source>
</evidence>
<comment type="similarity">
    <text evidence="2">Belongs to the UPF0719 family.</text>
</comment>
<feature type="transmembrane region" description="Helical" evidence="7">
    <location>
        <begin position="45"/>
        <end position="65"/>
    </location>
</feature>
<sequence length="134" mass="14420">MWSEFGSSLLSFVTFFGSGVISILIYTVIYTAVTPHKEFELIKDQNQAAALAFAGSLLGFVIAIARLIESAVYIFDFYLWVAVAIAVQLIAYGVVRLTFPRISERIANGELSAAIWLAGISIVAGLLNAASLSP</sequence>
<feature type="transmembrane region" description="Helical" evidence="7">
    <location>
        <begin position="12"/>
        <end position="33"/>
    </location>
</feature>
<dbReference type="Pfam" id="PF03994">
    <property type="entry name" value="DUF350"/>
    <property type="match status" value="1"/>
</dbReference>
<evidence type="ECO:0008006" key="10">
    <source>
        <dbReference type="Google" id="ProtNLM"/>
    </source>
</evidence>
<evidence type="ECO:0000256" key="1">
    <source>
        <dbReference type="ARBA" id="ARBA00004651"/>
    </source>
</evidence>
<comment type="caution">
    <text evidence="8">The sequence shown here is derived from an EMBL/GenBank/DDBJ whole genome shotgun (WGS) entry which is preliminary data.</text>
</comment>
<evidence type="ECO:0000256" key="7">
    <source>
        <dbReference type="SAM" id="Phobius"/>
    </source>
</evidence>
<feature type="transmembrane region" description="Helical" evidence="7">
    <location>
        <begin position="77"/>
        <end position="99"/>
    </location>
</feature>
<keyword evidence="3" id="KW-1003">Cell membrane</keyword>
<keyword evidence="9" id="KW-1185">Reference proteome</keyword>
<keyword evidence="4 7" id="KW-0812">Transmembrane</keyword>
<evidence type="ECO:0000256" key="2">
    <source>
        <dbReference type="ARBA" id="ARBA00005779"/>
    </source>
</evidence>
<comment type="subcellular location">
    <subcellularLocation>
        <location evidence="1">Cell membrane</location>
        <topology evidence="1">Multi-pass membrane protein</topology>
    </subcellularLocation>
</comment>
<name>W4LG04_ENTF1</name>
<evidence type="ECO:0000256" key="5">
    <source>
        <dbReference type="ARBA" id="ARBA00022989"/>
    </source>
</evidence>
<dbReference type="GO" id="GO:0005886">
    <property type="term" value="C:plasma membrane"/>
    <property type="evidence" value="ECO:0007669"/>
    <property type="project" value="UniProtKB-SubCell"/>
</dbReference>
<accession>W4LG04</accession>
<evidence type="ECO:0000256" key="3">
    <source>
        <dbReference type="ARBA" id="ARBA00022475"/>
    </source>
</evidence>
<proteinExistence type="inferred from homology"/>
<evidence type="ECO:0000256" key="4">
    <source>
        <dbReference type="ARBA" id="ARBA00022692"/>
    </source>
</evidence>
<dbReference type="Proteomes" id="UP000019141">
    <property type="component" value="Unassembled WGS sequence"/>
</dbReference>
<feature type="transmembrane region" description="Helical" evidence="7">
    <location>
        <begin position="111"/>
        <end position="130"/>
    </location>
</feature>
<dbReference type="PANTHER" id="PTHR40043:SF1">
    <property type="entry name" value="UPF0719 INNER MEMBRANE PROTEIN YJFL"/>
    <property type="match status" value="1"/>
</dbReference>
<dbReference type="InterPro" id="IPR007140">
    <property type="entry name" value="DUF350"/>
</dbReference>
<dbReference type="EMBL" id="AZHW01000741">
    <property type="protein sequence ID" value="ETW96804.1"/>
    <property type="molecule type" value="Genomic_DNA"/>
</dbReference>